<dbReference type="Gene3D" id="2.130.10.30">
    <property type="entry name" value="Regulator of chromosome condensation 1/beta-lactamase-inhibitor protein II"/>
    <property type="match status" value="1"/>
</dbReference>
<organism evidence="2 3">
    <name type="scientific">Anaeramoeba ignava</name>
    <name type="common">Anaerobic marine amoeba</name>
    <dbReference type="NCBI Taxonomy" id="1746090"/>
    <lineage>
        <taxon>Eukaryota</taxon>
        <taxon>Metamonada</taxon>
        <taxon>Anaeramoebidae</taxon>
        <taxon>Anaeramoeba</taxon>
    </lineage>
</organism>
<evidence type="ECO:0000313" key="3">
    <source>
        <dbReference type="Proteomes" id="UP001149090"/>
    </source>
</evidence>
<dbReference type="InterPro" id="IPR009091">
    <property type="entry name" value="RCC1/BLIP-II"/>
</dbReference>
<keyword evidence="3" id="KW-1185">Reference proteome</keyword>
<dbReference type="AlphaFoldDB" id="A0A9Q0RGD6"/>
<dbReference type="SUPFAM" id="SSF50985">
    <property type="entry name" value="RCC1/BLIP-II"/>
    <property type="match status" value="1"/>
</dbReference>
<dbReference type="EMBL" id="JAPDFW010000057">
    <property type="protein sequence ID" value="KAJ5077639.1"/>
    <property type="molecule type" value="Genomic_DNA"/>
</dbReference>
<dbReference type="InterPro" id="IPR000408">
    <property type="entry name" value="Reg_chr_condens"/>
</dbReference>
<protein>
    <submittedName>
        <fullName evidence="2">Uncharacterized protein</fullName>
    </submittedName>
</protein>
<comment type="caution">
    <text evidence="2">The sequence shown here is derived from an EMBL/GenBank/DDBJ whole genome shotgun (WGS) entry which is preliminary data.</text>
</comment>
<name>A0A9Q0RGD6_ANAIG</name>
<reference evidence="2" key="1">
    <citation type="submission" date="2022-10" db="EMBL/GenBank/DDBJ databases">
        <title>Novel sulphate-reducing endosymbionts in the free-living metamonad Anaeramoeba.</title>
        <authorList>
            <person name="Jerlstrom-Hultqvist J."/>
            <person name="Cepicka I."/>
            <person name="Gallot-Lavallee L."/>
            <person name="Salas-Leiva D."/>
            <person name="Curtis B.A."/>
            <person name="Zahonova K."/>
            <person name="Pipaliya S."/>
            <person name="Dacks J."/>
            <person name="Roger A.J."/>
        </authorList>
    </citation>
    <scope>NUCLEOTIDE SEQUENCE</scope>
    <source>
        <strain evidence="2">BMAN</strain>
    </source>
</reference>
<evidence type="ECO:0000256" key="1">
    <source>
        <dbReference type="PROSITE-ProRule" id="PRU00235"/>
    </source>
</evidence>
<dbReference type="PROSITE" id="PS50012">
    <property type="entry name" value="RCC1_3"/>
    <property type="match status" value="1"/>
</dbReference>
<proteinExistence type="predicted"/>
<evidence type="ECO:0000313" key="2">
    <source>
        <dbReference type="EMBL" id="KAJ5077639.1"/>
    </source>
</evidence>
<accession>A0A9Q0RGD6</accession>
<gene>
    <name evidence="2" type="ORF">M0811_05738</name>
</gene>
<feature type="repeat" description="RCC1" evidence="1">
    <location>
        <begin position="12"/>
        <end position="63"/>
    </location>
</feature>
<sequence length="137" mass="16072">MLIEDENENPKRKLYSCGYHPYNGLGQNEDAYEFTEIKSSLFENDDIIEFSVGFDHTLILTSNPKLIIQNDQLIPIQIELSKLRFNEDISNYHVYCGDGDSFLYYSTLSSSNLEEDLIKLFKEKNFVIFHLKQKMEK</sequence>
<dbReference type="Proteomes" id="UP001149090">
    <property type="component" value="Unassembled WGS sequence"/>
</dbReference>